<dbReference type="RefSeq" id="XP_046120716.1">
    <property type="nucleotide sequence ID" value="XM_046260145.1"/>
</dbReference>
<feature type="compositionally biased region" description="Polar residues" evidence="2">
    <location>
        <begin position="182"/>
        <end position="192"/>
    </location>
</feature>
<dbReference type="EMBL" id="MU251247">
    <property type="protein sequence ID" value="KAG9256792.1"/>
    <property type="molecule type" value="Genomic_DNA"/>
</dbReference>
<feature type="coiled-coil region" evidence="1">
    <location>
        <begin position="215"/>
        <end position="257"/>
    </location>
</feature>
<evidence type="ECO:0000313" key="3">
    <source>
        <dbReference type="EMBL" id="KAG9256792.1"/>
    </source>
</evidence>
<dbReference type="GeneID" id="70291048"/>
<protein>
    <recommendedName>
        <fullName evidence="5">BZIP domain-containing protein</fullName>
    </recommendedName>
</protein>
<evidence type="ECO:0000256" key="2">
    <source>
        <dbReference type="SAM" id="MobiDB-lite"/>
    </source>
</evidence>
<reference evidence="3" key="1">
    <citation type="journal article" date="2021" name="IMA Fungus">
        <title>Genomic characterization of three marine fungi, including Emericellopsis atlantica sp. nov. with signatures of a generalist lifestyle and marine biomass degradation.</title>
        <authorList>
            <person name="Hagestad O.C."/>
            <person name="Hou L."/>
            <person name="Andersen J.H."/>
            <person name="Hansen E.H."/>
            <person name="Altermark B."/>
            <person name="Li C."/>
            <person name="Kuhnert E."/>
            <person name="Cox R.J."/>
            <person name="Crous P.W."/>
            <person name="Spatafora J.W."/>
            <person name="Lail K."/>
            <person name="Amirebrahimi M."/>
            <person name="Lipzen A."/>
            <person name="Pangilinan J."/>
            <person name="Andreopoulos W."/>
            <person name="Hayes R.D."/>
            <person name="Ng V."/>
            <person name="Grigoriev I.V."/>
            <person name="Jackson S.A."/>
            <person name="Sutton T.D.S."/>
            <person name="Dobson A.D.W."/>
            <person name="Rama T."/>
        </authorList>
    </citation>
    <scope>NUCLEOTIDE SEQUENCE</scope>
    <source>
        <strain evidence="3">TS7</strain>
    </source>
</reference>
<proteinExistence type="predicted"/>
<evidence type="ECO:0000256" key="1">
    <source>
        <dbReference type="SAM" id="Coils"/>
    </source>
</evidence>
<organism evidence="3 4">
    <name type="scientific">Emericellopsis atlantica</name>
    <dbReference type="NCBI Taxonomy" id="2614577"/>
    <lineage>
        <taxon>Eukaryota</taxon>
        <taxon>Fungi</taxon>
        <taxon>Dikarya</taxon>
        <taxon>Ascomycota</taxon>
        <taxon>Pezizomycotina</taxon>
        <taxon>Sordariomycetes</taxon>
        <taxon>Hypocreomycetidae</taxon>
        <taxon>Hypocreales</taxon>
        <taxon>Bionectriaceae</taxon>
        <taxon>Emericellopsis</taxon>
    </lineage>
</organism>
<dbReference type="Proteomes" id="UP000887229">
    <property type="component" value="Unassembled WGS sequence"/>
</dbReference>
<dbReference type="SUPFAM" id="SSF57959">
    <property type="entry name" value="Leucine zipper domain"/>
    <property type="match status" value="1"/>
</dbReference>
<dbReference type="CDD" id="cd14688">
    <property type="entry name" value="bZIP_YAP"/>
    <property type="match status" value="1"/>
</dbReference>
<dbReference type="PANTHER" id="PTHR40618">
    <property type="entry name" value="B-ZIP TRANSCRIPTION FACTOR (EUROFUNG)-RELATED"/>
    <property type="match status" value="1"/>
</dbReference>
<feature type="compositionally biased region" description="Low complexity" evidence="2">
    <location>
        <begin position="31"/>
        <end position="47"/>
    </location>
</feature>
<evidence type="ECO:0000313" key="4">
    <source>
        <dbReference type="Proteomes" id="UP000887229"/>
    </source>
</evidence>
<feature type="compositionally biased region" description="Basic residues" evidence="2">
    <location>
        <begin position="48"/>
        <end position="63"/>
    </location>
</feature>
<dbReference type="GO" id="GO:0003700">
    <property type="term" value="F:DNA-binding transcription factor activity"/>
    <property type="evidence" value="ECO:0007669"/>
    <property type="project" value="InterPro"/>
</dbReference>
<gene>
    <name evidence="3" type="ORF">F5Z01DRAFT_488516</name>
</gene>
<dbReference type="PANTHER" id="PTHR40618:SF1">
    <property type="entry name" value="B-ZIP TRANSCRIPTION FACTOR (EUROFUNG)"/>
    <property type="match status" value="1"/>
</dbReference>
<feature type="compositionally biased region" description="Polar residues" evidence="2">
    <location>
        <begin position="302"/>
        <end position="313"/>
    </location>
</feature>
<comment type="caution">
    <text evidence="3">The sequence shown here is derived from an EMBL/GenBank/DDBJ whole genome shotgun (WGS) entry which is preliminary data.</text>
</comment>
<feature type="region of interest" description="Disordered" evidence="2">
    <location>
        <begin position="1"/>
        <end position="205"/>
    </location>
</feature>
<accession>A0A9P7ZS14</accession>
<name>A0A9P7ZS14_9HYPO</name>
<feature type="region of interest" description="Disordered" evidence="2">
    <location>
        <begin position="296"/>
        <end position="334"/>
    </location>
</feature>
<dbReference type="AlphaFoldDB" id="A0A9P7ZS14"/>
<feature type="compositionally biased region" description="Basic and acidic residues" evidence="2">
    <location>
        <begin position="111"/>
        <end position="121"/>
    </location>
</feature>
<evidence type="ECO:0008006" key="5">
    <source>
        <dbReference type="Google" id="ProtNLM"/>
    </source>
</evidence>
<keyword evidence="1" id="KW-0175">Coiled coil</keyword>
<sequence length="730" mass="80713">MVQSDGATAGDGDWVNGLGSGAPRDPQPQWDLDLSLNSNSMSVSHSQLHPHHYHHHQHQHHHYSTASSGGYHVNSAQTDNEASHFQSSHFHSDHYDSHQPLTTSQPQALEPADKEEFRLPKVEPTSPPGRHNNAQSSPQHLHELNTDTIPTWDSMPPPAQAVPIADGQGTSNPRKRSRTDDSVTSVVITATTEDGARPKKRGRPRLAEADNKTYLERRRTQVRVAQQKYRNKKEQSIVDLEQQVREERAQRRALEQEFQHFLSLLQKNDTMLHSPEDVLSSFTALRQRFFYADLDKEKEQDNQSTTSSASGQHQAPHPTAKRHQATLGTISNSSSDRYLGVASAVDGTRSHEGHNISFTTAATSHHPPEAPLYEVIADPTAENASFPQYIPDPSNPGAWIAQTPVPQDQPLQPPQRMQQYPNPSLSTMRMASPRSYASQEGTFGRRLARTTLERGLVLATMSNPPPDRFGAVFGFSLLFESREGIVRRLNDHLRAMNQQTLSYWRYPFTNLGGAGLHYTDQDPSVGGGSHQEPFKPRHMTGLQMGPMEEQVADVRDKYVSNDTKVNFAGFEGDFLDCMEVERYLRDRGIIIPANAEFVYAELNPARFADAQATDTVPVNAVDGDVYAASAAMNYAQDWSAYGATAVLGNGTGPSAPDINGLTPFLCPAVPPKAWVSKDPSNMLFAAKISVPILVEEMVRRCVCLGRTPGVRPKDVDRAIKIASGLFKSVS</sequence>
<dbReference type="OrthoDB" id="3555317at2759"/>
<keyword evidence="4" id="KW-1185">Reference proteome</keyword>
<dbReference type="Gene3D" id="1.20.5.170">
    <property type="match status" value="1"/>
</dbReference>
<dbReference type="InterPro" id="IPR046347">
    <property type="entry name" value="bZIP_sf"/>
</dbReference>